<name>A0A1F6GMX1_9PROT</name>
<dbReference type="Gene3D" id="3.30.450.290">
    <property type="match status" value="1"/>
</dbReference>
<dbReference type="SUPFAM" id="SSF58104">
    <property type="entry name" value="Methyl-accepting chemotaxis protein (MCP) signaling domain"/>
    <property type="match status" value="1"/>
</dbReference>
<dbReference type="InterPro" id="IPR003660">
    <property type="entry name" value="HAMP_dom"/>
</dbReference>
<feature type="domain" description="HAMP" evidence="6">
    <location>
        <begin position="197"/>
        <end position="251"/>
    </location>
</feature>
<gene>
    <name evidence="7" type="ORF">A2557_12840</name>
</gene>
<dbReference type="InterPro" id="IPR004089">
    <property type="entry name" value="MCPsignal_dom"/>
</dbReference>
<dbReference type="Pfam" id="PF00672">
    <property type="entry name" value="HAMP"/>
    <property type="match status" value="1"/>
</dbReference>
<dbReference type="CDD" id="cd06225">
    <property type="entry name" value="HAMP"/>
    <property type="match status" value="1"/>
</dbReference>
<evidence type="ECO:0000256" key="2">
    <source>
        <dbReference type="ARBA" id="ARBA00029447"/>
    </source>
</evidence>
<sequence>MKVTLKVKAVVAVVVGLISFGVAGLATLYLTANKIAEMQAQETLRMFSESAFQTLVTSMNFGSAEMNAQALEKAREIIGVKSLNVAKSKAVIAFSGSKETYTADPEILAVFASGRPSLIETKNGEHLVRILKPFAATEACLGCHGNAKVGEVLGVMDLTISREASDATILGALTKVALAVGALTLVAGVLISLLIQKGILVPVQGLLSMLQGMANGGGDLTKRLPVLSNDEFGELGSSFNRFVGNLGSMVGESQKSSHEIAAQLEEMVSALDTTSSTIGEINKESKAQDEILQSLAEKAGELNLSIQSVQKTVQETAAFAETNKQGTIQGIRAVGEMIAIIQEINKGSRAVFAIMGEMQGITSKTNLLSLNAAIEAAKAGEFGKGFAVVAGEVRSLAEQSNLATQKIGQLIEASSTQLNSGQKSVEGMMEIFSNIEKNAEQVAQALAGVVQKTDHQALAVGETAEGITQMLSISDEIGDLCQKLGECSNQVLALRSGIQGHAQGLIQIMDRFKV</sequence>
<dbReference type="PANTHER" id="PTHR32089">
    <property type="entry name" value="METHYL-ACCEPTING CHEMOTAXIS PROTEIN MCPB"/>
    <property type="match status" value="1"/>
</dbReference>
<protein>
    <recommendedName>
        <fullName evidence="9">Chemotaxis protein</fullName>
    </recommendedName>
</protein>
<evidence type="ECO:0008006" key="9">
    <source>
        <dbReference type="Google" id="ProtNLM"/>
    </source>
</evidence>
<reference evidence="7 8" key="1">
    <citation type="journal article" date="2016" name="Nat. Commun.">
        <title>Thousands of microbial genomes shed light on interconnected biogeochemical processes in an aquifer system.</title>
        <authorList>
            <person name="Anantharaman K."/>
            <person name="Brown C.T."/>
            <person name="Hug L.A."/>
            <person name="Sharon I."/>
            <person name="Castelle C.J."/>
            <person name="Probst A.J."/>
            <person name="Thomas B.C."/>
            <person name="Singh A."/>
            <person name="Wilkins M.J."/>
            <person name="Karaoz U."/>
            <person name="Brodie E.L."/>
            <person name="Williams K.H."/>
            <person name="Hubbard S.S."/>
            <person name="Banfield J.F."/>
        </authorList>
    </citation>
    <scope>NUCLEOTIDE SEQUENCE [LARGE SCALE GENOMIC DNA]</scope>
</reference>
<dbReference type="SMART" id="SM00304">
    <property type="entry name" value="HAMP"/>
    <property type="match status" value="1"/>
</dbReference>
<keyword evidence="4" id="KW-0812">Transmembrane</keyword>
<dbReference type="Gene3D" id="1.10.287.950">
    <property type="entry name" value="Methyl-accepting chemotaxis protein"/>
    <property type="match status" value="1"/>
</dbReference>
<feature type="domain" description="Methyl-accepting transducer" evidence="5">
    <location>
        <begin position="263"/>
        <end position="485"/>
    </location>
</feature>
<dbReference type="GO" id="GO:0006935">
    <property type="term" value="P:chemotaxis"/>
    <property type="evidence" value="ECO:0007669"/>
    <property type="project" value="InterPro"/>
</dbReference>
<dbReference type="Pfam" id="PF00015">
    <property type="entry name" value="MCPsignal"/>
    <property type="match status" value="1"/>
</dbReference>
<dbReference type="Proteomes" id="UP000177583">
    <property type="component" value="Unassembled WGS sequence"/>
</dbReference>
<accession>A0A1F6GMX1</accession>
<comment type="caution">
    <text evidence="7">The sequence shown here is derived from an EMBL/GenBank/DDBJ whole genome shotgun (WGS) entry which is preliminary data.</text>
</comment>
<dbReference type="GO" id="GO:0004888">
    <property type="term" value="F:transmembrane signaling receptor activity"/>
    <property type="evidence" value="ECO:0007669"/>
    <property type="project" value="InterPro"/>
</dbReference>
<dbReference type="AlphaFoldDB" id="A0A1F6GMX1"/>
<dbReference type="InterPro" id="IPR004090">
    <property type="entry name" value="Chemotax_Me-accpt_rcpt"/>
</dbReference>
<dbReference type="PANTHER" id="PTHR32089:SF112">
    <property type="entry name" value="LYSOZYME-LIKE PROTEIN-RELATED"/>
    <property type="match status" value="1"/>
</dbReference>
<feature type="transmembrane region" description="Helical" evidence="4">
    <location>
        <begin position="176"/>
        <end position="195"/>
    </location>
</feature>
<keyword evidence="4" id="KW-1133">Transmembrane helix</keyword>
<evidence type="ECO:0000259" key="5">
    <source>
        <dbReference type="PROSITE" id="PS50111"/>
    </source>
</evidence>
<organism evidence="7 8">
    <name type="scientific">Candidatus Lambdaproteobacteria bacterium RIFOXYD2_FULL_56_26</name>
    <dbReference type="NCBI Taxonomy" id="1817773"/>
    <lineage>
        <taxon>Bacteria</taxon>
        <taxon>Pseudomonadati</taxon>
        <taxon>Pseudomonadota</taxon>
        <taxon>Candidatus Lambdaproteobacteria</taxon>
    </lineage>
</organism>
<dbReference type="PRINTS" id="PR00260">
    <property type="entry name" value="CHEMTRNSDUCR"/>
</dbReference>
<dbReference type="SMART" id="SM00283">
    <property type="entry name" value="MA"/>
    <property type="match status" value="1"/>
</dbReference>
<comment type="similarity">
    <text evidence="2">Belongs to the methyl-accepting chemotaxis (MCP) protein family.</text>
</comment>
<evidence type="ECO:0000313" key="8">
    <source>
        <dbReference type="Proteomes" id="UP000177583"/>
    </source>
</evidence>
<dbReference type="EMBL" id="MFNF01000057">
    <property type="protein sequence ID" value="OGG99475.1"/>
    <property type="molecule type" value="Genomic_DNA"/>
</dbReference>
<keyword evidence="1 3" id="KW-0807">Transducer</keyword>
<evidence type="ECO:0000256" key="4">
    <source>
        <dbReference type="SAM" id="Phobius"/>
    </source>
</evidence>
<feature type="transmembrane region" description="Helical" evidence="4">
    <location>
        <begin position="12"/>
        <end position="32"/>
    </location>
</feature>
<dbReference type="GO" id="GO:0007165">
    <property type="term" value="P:signal transduction"/>
    <property type="evidence" value="ECO:0007669"/>
    <property type="project" value="UniProtKB-KW"/>
</dbReference>
<evidence type="ECO:0000313" key="7">
    <source>
        <dbReference type="EMBL" id="OGG99475.1"/>
    </source>
</evidence>
<dbReference type="PROSITE" id="PS50111">
    <property type="entry name" value="CHEMOTAXIS_TRANSDUC_2"/>
    <property type="match status" value="1"/>
</dbReference>
<keyword evidence="4" id="KW-0472">Membrane</keyword>
<proteinExistence type="inferred from homology"/>
<evidence type="ECO:0000256" key="1">
    <source>
        <dbReference type="ARBA" id="ARBA00023224"/>
    </source>
</evidence>
<evidence type="ECO:0000259" key="6">
    <source>
        <dbReference type="PROSITE" id="PS50885"/>
    </source>
</evidence>
<dbReference type="PROSITE" id="PS50885">
    <property type="entry name" value="HAMP"/>
    <property type="match status" value="1"/>
</dbReference>
<dbReference type="GO" id="GO:0016020">
    <property type="term" value="C:membrane"/>
    <property type="evidence" value="ECO:0007669"/>
    <property type="project" value="InterPro"/>
</dbReference>
<evidence type="ECO:0000256" key="3">
    <source>
        <dbReference type="PROSITE-ProRule" id="PRU00284"/>
    </source>
</evidence>